<evidence type="ECO:0008006" key="3">
    <source>
        <dbReference type="Google" id="ProtNLM"/>
    </source>
</evidence>
<protein>
    <recommendedName>
        <fullName evidence="3">TrpR-related protein YerC/YecD</fullName>
    </recommendedName>
</protein>
<dbReference type="Pfam" id="PF01371">
    <property type="entry name" value="Trp_repressor"/>
    <property type="match status" value="1"/>
</dbReference>
<dbReference type="GO" id="GO:0003700">
    <property type="term" value="F:DNA-binding transcription factor activity"/>
    <property type="evidence" value="ECO:0007669"/>
    <property type="project" value="InterPro"/>
</dbReference>
<dbReference type="EMBL" id="DVOE01000010">
    <property type="protein sequence ID" value="HIU98376.1"/>
    <property type="molecule type" value="Genomic_DNA"/>
</dbReference>
<proteinExistence type="predicted"/>
<evidence type="ECO:0000313" key="2">
    <source>
        <dbReference type="Proteomes" id="UP000886857"/>
    </source>
</evidence>
<dbReference type="PIRSF" id="PIRSF012508">
    <property type="entry name" value="YerC"/>
    <property type="match status" value="1"/>
</dbReference>
<comment type="caution">
    <text evidence="1">The sequence shown here is derived from an EMBL/GenBank/DDBJ whole genome shotgun (WGS) entry which is preliminary data.</text>
</comment>
<organism evidence="1 2">
    <name type="scientific">Candidatus Limadaptatus stercoripullorum</name>
    <dbReference type="NCBI Taxonomy" id="2840846"/>
    <lineage>
        <taxon>Bacteria</taxon>
        <taxon>Bacillati</taxon>
        <taxon>Bacillota</taxon>
        <taxon>Clostridia</taxon>
        <taxon>Eubacteriales</taxon>
        <taxon>Candidatus Limadaptatus</taxon>
    </lineage>
</organism>
<name>A0A9D1SW48_9FIRM</name>
<gene>
    <name evidence="1" type="ORF">IAC73_00855</name>
</gene>
<dbReference type="InterPro" id="IPR038116">
    <property type="entry name" value="TrpR-like_sf"/>
</dbReference>
<dbReference type="InterPro" id="IPR000831">
    <property type="entry name" value="Trp_repress"/>
</dbReference>
<reference evidence="1" key="2">
    <citation type="journal article" date="2021" name="PeerJ">
        <title>Extensive microbial diversity within the chicken gut microbiome revealed by metagenomics and culture.</title>
        <authorList>
            <person name="Gilroy R."/>
            <person name="Ravi A."/>
            <person name="Getino M."/>
            <person name="Pursley I."/>
            <person name="Horton D.L."/>
            <person name="Alikhan N.F."/>
            <person name="Baker D."/>
            <person name="Gharbi K."/>
            <person name="Hall N."/>
            <person name="Watson M."/>
            <person name="Adriaenssens E.M."/>
            <person name="Foster-Nyarko E."/>
            <person name="Jarju S."/>
            <person name="Secka A."/>
            <person name="Antonio M."/>
            <person name="Oren A."/>
            <person name="Chaudhuri R.R."/>
            <person name="La Ragione R."/>
            <person name="Hildebrand F."/>
            <person name="Pallen M.J."/>
        </authorList>
    </citation>
    <scope>NUCLEOTIDE SEQUENCE</scope>
    <source>
        <strain evidence="1">10406</strain>
    </source>
</reference>
<accession>A0A9D1SW48</accession>
<dbReference type="Gene3D" id="1.10.1270.10">
    <property type="entry name" value="TrpR-like"/>
    <property type="match status" value="1"/>
</dbReference>
<dbReference type="SUPFAM" id="SSF48295">
    <property type="entry name" value="TrpR-like"/>
    <property type="match status" value="1"/>
</dbReference>
<dbReference type="PANTHER" id="PTHR40080">
    <property type="entry name" value="LMO1763 PROTEIN"/>
    <property type="match status" value="1"/>
</dbReference>
<dbReference type="InterPro" id="IPR013368">
    <property type="entry name" value="YecD_YerC"/>
</dbReference>
<dbReference type="InterPro" id="IPR010921">
    <property type="entry name" value="Trp_repressor/repl_initiator"/>
</dbReference>
<reference evidence="1" key="1">
    <citation type="submission" date="2020-10" db="EMBL/GenBank/DDBJ databases">
        <authorList>
            <person name="Gilroy R."/>
        </authorList>
    </citation>
    <scope>NUCLEOTIDE SEQUENCE</scope>
    <source>
        <strain evidence="1">10406</strain>
    </source>
</reference>
<dbReference type="AlphaFoldDB" id="A0A9D1SW48"/>
<dbReference type="PANTHER" id="PTHR40080:SF1">
    <property type="entry name" value="TRPR-LIKE PROTEIN YERC_YECD"/>
    <property type="match status" value="1"/>
</dbReference>
<dbReference type="GO" id="GO:0043565">
    <property type="term" value="F:sequence-specific DNA binding"/>
    <property type="evidence" value="ECO:0007669"/>
    <property type="project" value="InterPro"/>
</dbReference>
<dbReference type="Proteomes" id="UP000886857">
    <property type="component" value="Unassembled WGS sequence"/>
</dbReference>
<dbReference type="NCBIfam" id="TIGR02531">
    <property type="entry name" value="yecD_yerC"/>
    <property type="match status" value="1"/>
</dbReference>
<evidence type="ECO:0000313" key="1">
    <source>
        <dbReference type="EMBL" id="HIU98376.1"/>
    </source>
</evidence>
<sequence>MLKLFEVLARIDDEEECRALFEDLCTYAEIEKMEQRIACAQMLLDGETYNSIIEKTDISSATLSRVSRCIRHGSGGYSRVLAGLREEDDKC</sequence>